<protein>
    <recommendedName>
        <fullName evidence="2">Copper amine oxidase-like N-terminal domain-containing protein</fullName>
    </recommendedName>
</protein>
<comment type="caution">
    <text evidence="3">The sequence shown here is derived from an EMBL/GenBank/DDBJ whole genome shotgun (WGS) entry which is preliminary data.</text>
</comment>
<gene>
    <name evidence="3" type="ORF">J2Z37_004071</name>
</gene>
<dbReference type="SUPFAM" id="SSF55383">
    <property type="entry name" value="Copper amine oxidase, domain N"/>
    <property type="match status" value="1"/>
</dbReference>
<feature type="chain" id="PRO_5045953714" description="Copper amine oxidase-like N-terminal domain-containing protein" evidence="1">
    <location>
        <begin position="25"/>
        <end position="380"/>
    </location>
</feature>
<feature type="domain" description="Copper amine oxidase-like N-terminal" evidence="2">
    <location>
        <begin position="38"/>
        <end position="145"/>
    </location>
</feature>
<evidence type="ECO:0000256" key="1">
    <source>
        <dbReference type="SAM" id="SignalP"/>
    </source>
</evidence>
<keyword evidence="1" id="KW-0732">Signal</keyword>
<accession>A0ABS4GUV8</accession>
<proteinExistence type="predicted"/>
<dbReference type="InterPro" id="IPR012854">
    <property type="entry name" value="Cu_amine_oxidase-like_N"/>
</dbReference>
<dbReference type="EMBL" id="JAGGKT010000016">
    <property type="protein sequence ID" value="MBP1934054.1"/>
    <property type="molecule type" value="Genomic_DNA"/>
</dbReference>
<dbReference type="Gene3D" id="3.30.457.10">
    <property type="entry name" value="Copper amine oxidase-like, N-terminal domain"/>
    <property type="match status" value="1"/>
</dbReference>
<dbReference type="Proteomes" id="UP001519343">
    <property type="component" value="Unassembled WGS sequence"/>
</dbReference>
<reference evidence="3 4" key="1">
    <citation type="submission" date="2021-03" db="EMBL/GenBank/DDBJ databases">
        <title>Genomic Encyclopedia of Type Strains, Phase IV (KMG-IV): sequencing the most valuable type-strain genomes for metagenomic binning, comparative biology and taxonomic classification.</title>
        <authorList>
            <person name="Goeker M."/>
        </authorList>
    </citation>
    <scope>NUCLEOTIDE SEQUENCE [LARGE SCALE GENOMIC DNA]</scope>
    <source>
        <strain evidence="3 4">DSM 24738</strain>
    </source>
</reference>
<evidence type="ECO:0000313" key="4">
    <source>
        <dbReference type="Proteomes" id="UP001519343"/>
    </source>
</evidence>
<keyword evidence="4" id="KW-1185">Reference proteome</keyword>
<evidence type="ECO:0000259" key="2">
    <source>
        <dbReference type="Pfam" id="PF07833"/>
    </source>
</evidence>
<evidence type="ECO:0000313" key="3">
    <source>
        <dbReference type="EMBL" id="MBP1934054.1"/>
    </source>
</evidence>
<sequence length="380" mass="43502">MRKVKITGLAALVATILLTNTVQAKTIQPKENQPVQIQVNGSTISLKNPPYFAEGTWLIPLKDAVETLDCQVDWEGKTKSITVIRGPQYAKLRIGSKEAIVNEKQTMLYAVPRLVNGKTFVPLRFVAESLGAQVEWKAAKRTIEITDSKHYTIGHGIDIENHRFWLDDKTGTLYVSKSFVPAKEIGSIGEPIKEFARMEARKWSQNTWILTIWDNYGEPHINNEAYQLLVKDQKIIYQTKAYYRYWTGKLGYIYQDQAVFTDGQMIELVDQTGKVTQTYDLVRLVGEGDSYSIEGMGENYLLVKPNKTGKHILIDLKTNNKVLLYQQLLTKEEQEIAEKNDLPFYTDSLTFVGEKDGSLRFIYKHPFTNKEREVTYSIKK</sequence>
<organism evidence="3 4">
    <name type="scientific">Ammoniphilus resinae</name>
    <dbReference type="NCBI Taxonomy" id="861532"/>
    <lineage>
        <taxon>Bacteria</taxon>
        <taxon>Bacillati</taxon>
        <taxon>Bacillota</taxon>
        <taxon>Bacilli</taxon>
        <taxon>Bacillales</taxon>
        <taxon>Paenibacillaceae</taxon>
        <taxon>Aneurinibacillus group</taxon>
        <taxon>Ammoniphilus</taxon>
    </lineage>
</organism>
<dbReference type="RefSeq" id="WP_209812065.1">
    <property type="nucleotide sequence ID" value="NZ_JAGGKT010000016.1"/>
</dbReference>
<dbReference type="InterPro" id="IPR036582">
    <property type="entry name" value="Mao_N_sf"/>
</dbReference>
<dbReference type="Pfam" id="PF07833">
    <property type="entry name" value="Cu_amine_oxidN1"/>
    <property type="match status" value="1"/>
</dbReference>
<feature type="signal peptide" evidence="1">
    <location>
        <begin position="1"/>
        <end position="24"/>
    </location>
</feature>
<name>A0ABS4GUV8_9BACL</name>